<name>Q0YRP6_9CHLB</name>
<reference evidence="2 3" key="2">
    <citation type="submission" date="2006-07" db="EMBL/GenBank/DDBJ databases">
        <title>Sequencing of the draft genome and assembly of Chlorobium ferroxidans DSM 13031.</title>
        <authorList>
            <consortium name="US DOE Joint Genome Institute (JGI-PGF)"/>
            <person name="Copeland A."/>
            <person name="Lucas S."/>
            <person name="Lapidus A."/>
            <person name="Barry K."/>
            <person name="Glavina del Rio T."/>
            <person name="Dalin E."/>
            <person name="Tice H."/>
            <person name="Bruce D."/>
            <person name="Pitluck S."/>
            <person name="Richardson P."/>
        </authorList>
    </citation>
    <scope>NUCLEOTIDE SEQUENCE [LARGE SCALE GENOMIC DNA]</scope>
    <source>
        <strain evidence="2 3">DSM 13031</strain>
    </source>
</reference>
<feature type="transmembrane region" description="Helical" evidence="1">
    <location>
        <begin position="195"/>
        <end position="213"/>
    </location>
</feature>
<comment type="caution">
    <text evidence="2">The sequence shown here is derived from an EMBL/GenBank/DDBJ whole genome shotgun (WGS) entry which is preliminary data.</text>
</comment>
<keyword evidence="1" id="KW-1133">Transmembrane helix</keyword>
<feature type="transmembrane region" description="Helical" evidence="1">
    <location>
        <begin position="21"/>
        <end position="41"/>
    </location>
</feature>
<keyword evidence="1" id="KW-0812">Transmembrane</keyword>
<keyword evidence="1" id="KW-0472">Membrane</keyword>
<organism evidence="2 3">
    <name type="scientific">Chlorobium ferrooxidans DSM 13031</name>
    <dbReference type="NCBI Taxonomy" id="377431"/>
    <lineage>
        <taxon>Bacteria</taxon>
        <taxon>Pseudomonadati</taxon>
        <taxon>Chlorobiota</taxon>
        <taxon>Chlorobiia</taxon>
        <taxon>Chlorobiales</taxon>
        <taxon>Chlorobiaceae</taxon>
        <taxon>Chlorobium/Pelodictyon group</taxon>
        <taxon>Chlorobium</taxon>
    </lineage>
</organism>
<dbReference type="RefSeq" id="WP_006366369.1">
    <property type="nucleotide sequence ID" value="NZ_AASE01000009.1"/>
</dbReference>
<sequence>MPIKYARRLSGRKRSTETNRHLGFALAFVAGATNAGAYLAVKLYTSHMTGMVSSMADNIILGNSDLALGAFGGVSSFLAGAATTAVMVNFARRRHLHSEFAFPLLLEALLLLSFGLLGAQLSTINGVFVPVTVMLLCFMMGLQNAVITKLSNAVIRTTHLTGIITDMGIELGKLFYWNRHTLEAEEDVVADRDRLRVLATLTLSFFGGGLFGALGFKAIGYALTVPLALLLVLLAVVPAIDDLRGYLNRVARKRAASRLD</sequence>
<accession>Q0YRP6</accession>
<dbReference type="EMBL" id="AASE01000009">
    <property type="protein sequence ID" value="EAT58967.1"/>
    <property type="molecule type" value="Genomic_DNA"/>
</dbReference>
<feature type="transmembrane region" description="Helical" evidence="1">
    <location>
        <begin position="219"/>
        <end position="240"/>
    </location>
</feature>
<reference evidence="2 3" key="1">
    <citation type="submission" date="2006-07" db="EMBL/GenBank/DDBJ databases">
        <title>Annotation of the draft genome assembly of Chlorobium ferroxidans DSM 13031.</title>
        <authorList>
            <consortium name="US DOE Joint Genome Institute (JGI-ORNL)"/>
            <person name="Larimer F."/>
            <person name="Land M."/>
            <person name="Hauser L."/>
        </authorList>
    </citation>
    <scope>NUCLEOTIDE SEQUENCE [LARGE SCALE GENOMIC DNA]</scope>
    <source>
        <strain evidence="2 3">DSM 13031</strain>
    </source>
</reference>
<feature type="transmembrane region" description="Helical" evidence="1">
    <location>
        <begin position="100"/>
        <end position="121"/>
    </location>
</feature>
<evidence type="ECO:0000313" key="3">
    <source>
        <dbReference type="Proteomes" id="UP000004162"/>
    </source>
</evidence>
<dbReference type="OrthoDB" id="270162at2"/>
<evidence type="ECO:0000313" key="2">
    <source>
        <dbReference type="EMBL" id="EAT58967.1"/>
    </source>
</evidence>
<protein>
    <recommendedName>
        <fullName evidence="4">Transmembrane protein</fullName>
    </recommendedName>
</protein>
<feature type="transmembrane region" description="Helical" evidence="1">
    <location>
        <begin position="127"/>
        <end position="147"/>
    </location>
</feature>
<feature type="transmembrane region" description="Helical" evidence="1">
    <location>
        <begin position="66"/>
        <end position="88"/>
    </location>
</feature>
<gene>
    <name evidence="2" type="ORF">CferDRAFT_0941</name>
</gene>
<dbReference type="InterPro" id="IPR010699">
    <property type="entry name" value="DUF1275"/>
</dbReference>
<evidence type="ECO:0000256" key="1">
    <source>
        <dbReference type="SAM" id="Phobius"/>
    </source>
</evidence>
<evidence type="ECO:0008006" key="4">
    <source>
        <dbReference type="Google" id="ProtNLM"/>
    </source>
</evidence>
<dbReference type="PANTHER" id="PTHR37314">
    <property type="entry name" value="SLR0142 PROTEIN"/>
    <property type="match status" value="1"/>
</dbReference>
<dbReference type="AlphaFoldDB" id="Q0YRP6"/>
<keyword evidence="3" id="KW-1185">Reference proteome</keyword>
<dbReference type="Proteomes" id="UP000004162">
    <property type="component" value="Unassembled WGS sequence"/>
</dbReference>
<dbReference type="PANTHER" id="PTHR37314:SF4">
    <property type="entry name" value="UPF0700 TRANSMEMBRANE PROTEIN YOAK"/>
    <property type="match status" value="1"/>
</dbReference>
<dbReference type="Pfam" id="PF06912">
    <property type="entry name" value="DUF1275"/>
    <property type="match status" value="1"/>
</dbReference>
<proteinExistence type="predicted"/>